<comment type="caution">
    <text evidence="5">The sequence shown here is derived from an EMBL/GenBank/DDBJ whole genome shotgun (WGS) entry which is preliminary data.</text>
</comment>
<proteinExistence type="inferred from homology"/>
<dbReference type="EC" id="2.1.1.-" evidence="5"/>
<dbReference type="Gene3D" id="3.40.50.150">
    <property type="entry name" value="Vaccinia Virus protein VP39"/>
    <property type="match status" value="1"/>
</dbReference>
<protein>
    <submittedName>
        <fullName evidence="5">Class I SAM-dependent methyltransferase</fullName>
        <ecNumber evidence="5">2.1.1.-</ecNumber>
    </submittedName>
</protein>
<dbReference type="InterPro" id="IPR029063">
    <property type="entry name" value="SAM-dependent_MTases_sf"/>
</dbReference>
<evidence type="ECO:0000256" key="3">
    <source>
        <dbReference type="ARBA" id="ARBA00022679"/>
    </source>
</evidence>
<gene>
    <name evidence="5" type="ORF">V0288_18845</name>
</gene>
<dbReference type="GO" id="GO:0032259">
    <property type="term" value="P:methylation"/>
    <property type="evidence" value="ECO:0007669"/>
    <property type="project" value="UniProtKB-KW"/>
</dbReference>
<sequence length="251" mass="29306">MSFKDYFSRQSADYARFRPRYPVELIQYLSELVEEKKAAWDCATGNGQVATVLARYFERVYATDGSQAQIDNAEPNEKVEYFVSVAESTPLSPDSIDLITVAQAFHWFDADRFFREAKRVLKPDGIIALWTYAFFHLPDADERLKATLQTFYDTIDPFWPPERHIVMEGYRSIPFPFPEIEIPPFAMSIEWTAEQVIGYLCTWSGFQRYLDRHGEAEIGKVLERLEEDWGDRQRVYWPLHLRVGRYSGAAE</sequence>
<name>A0AAW9QZK7_9CHRO</name>
<feature type="domain" description="Methyltransferase type 11" evidence="4">
    <location>
        <begin position="41"/>
        <end position="128"/>
    </location>
</feature>
<dbReference type="PANTHER" id="PTHR44942:SF4">
    <property type="entry name" value="METHYLTRANSFERASE TYPE 11 DOMAIN-CONTAINING PROTEIN"/>
    <property type="match status" value="1"/>
</dbReference>
<keyword evidence="6" id="KW-1185">Reference proteome</keyword>
<dbReference type="GO" id="GO:0008757">
    <property type="term" value="F:S-adenosylmethionine-dependent methyltransferase activity"/>
    <property type="evidence" value="ECO:0007669"/>
    <property type="project" value="InterPro"/>
</dbReference>
<dbReference type="AlphaFoldDB" id="A0AAW9QZK7"/>
<evidence type="ECO:0000256" key="2">
    <source>
        <dbReference type="ARBA" id="ARBA00022603"/>
    </source>
</evidence>
<dbReference type="InterPro" id="IPR013216">
    <property type="entry name" value="Methyltransf_11"/>
</dbReference>
<evidence type="ECO:0000313" key="6">
    <source>
        <dbReference type="Proteomes" id="UP001328733"/>
    </source>
</evidence>
<evidence type="ECO:0000313" key="5">
    <source>
        <dbReference type="EMBL" id="MEG3439191.1"/>
    </source>
</evidence>
<comment type="similarity">
    <text evidence="1">Belongs to the methyltransferase superfamily.</text>
</comment>
<dbReference type="Pfam" id="PF08241">
    <property type="entry name" value="Methyltransf_11"/>
    <property type="match status" value="1"/>
</dbReference>
<dbReference type="RefSeq" id="WP_332866675.1">
    <property type="nucleotide sequence ID" value="NZ_JBAFSM010000042.1"/>
</dbReference>
<dbReference type="SUPFAM" id="SSF53335">
    <property type="entry name" value="S-adenosyl-L-methionine-dependent methyltransferases"/>
    <property type="match status" value="1"/>
</dbReference>
<evidence type="ECO:0000259" key="4">
    <source>
        <dbReference type="Pfam" id="PF08241"/>
    </source>
</evidence>
<dbReference type="CDD" id="cd02440">
    <property type="entry name" value="AdoMet_MTases"/>
    <property type="match status" value="1"/>
</dbReference>
<evidence type="ECO:0000256" key="1">
    <source>
        <dbReference type="ARBA" id="ARBA00008361"/>
    </source>
</evidence>
<keyword evidence="3 5" id="KW-0808">Transferase</keyword>
<accession>A0AAW9QZK7</accession>
<dbReference type="Proteomes" id="UP001328733">
    <property type="component" value="Unassembled WGS sequence"/>
</dbReference>
<dbReference type="InterPro" id="IPR051052">
    <property type="entry name" value="Diverse_substrate_MTase"/>
</dbReference>
<reference evidence="5 6" key="1">
    <citation type="submission" date="2024-01" db="EMBL/GenBank/DDBJ databases">
        <title>Genomic insights into the taxonomy and metabolism of the cyanobacterium Pannus brasiliensis CCIBt3594.</title>
        <authorList>
            <person name="Machado M."/>
            <person name="Botero N.B."/>
            <person name="Andreote A.P.D."/>
            <person name="Feitosa A.M.T."/>
            <person name="Popin R."/>
            <person name="Sivonen K."/>
            <person name="Fiore M.F."/>
        </authorList>
    </citation>
    <scope>NUCLEOTIDE SEQUENCE [LARGE SCALE GENOMIC DNA]</scope>
    <source>
        <strain evidence="5 6">CCIBt3594</strain>
    </source>
</reference>
<dbReference type="EMBL" id="JBAFSM010000042">
    <property type="protein sequence ID" value="MEG3439191.1"/>
    <property type="molecule type" value="Genomic_DNA"/>
</dbReference>
<dbReference type="PANTHER" id="PTHR44942">
    <property type="entry name" value="METHYLTRANSF_11 DOMAIN-CONTAINING PROTEIN"/>
    <property type="match status" value="1"/>
</dbReference>
<organism evidence="5 6">
    <name type="scientific">Pannus brasiliensis CCIBt3594</name>
    <dbReference type="NCBI Taxonomy" id="1427578"/>
    <lineage>
        <taxon>Bacteria</taxon>
        <taxon>Bacillati</taxon>
        <taxon>Cyanobacteriota</taxon>
        <taxon>Cyanophyceae</taxon>
        <taxon>Oscillatoriophycideae</taxon>
        <taxon>Chroococcales</taxon>
        <taxon>Microcystaceae</taxon>
        <taxon>Pannus</taxon>
    </lineage>
</organism>
<keyword evidence="2 5" id="KW-0489">Methyltransferase</keyword>